<sequence>MLSNSTASGIETRKFTVTQDFLYGQANSEGKDRFLVFHDKERNPYQHRFVPSQYVKFGEGSLKKLKKAGFGSETLDLVSEHTKAVVGDELRDFSGKARPATGLAGLLELFD</sequence>
<reference evidence="1" key="1">
    <citation type="submission" date="2021-04" db="EMBL/GenBank/DDBJ databases">
        <title>First draft genome resource for Brassicaceae pathogens Fusarium oxysporum f. sp. raphani and Fusarium oxysporum f. sp. rapae.</title>
        <authorList>
            <person name="Asai S."/>
        </authorList>
    </citation>
    <scope>NUCLEOTIDE SEQUENCE</scope>
    <source>
        <strain evidence="1">Tf1208</strain>
    </source>
</reference>
<dbReference type="AlphaFoldDB" id="A0A8J5TSU3"/>
<evidence type="ECO:0000313" key="2">
    <source>
        <dbReference type="Proteomes" id="UP000694050"/>
    </source>
</evidence>
<gene>
    <name evidence="1" type="ORF">Forpe1208_v011058</name>
</gene>
<comment type="caution">
    <text evidence="1">The sequence shown here is derived from an EMBL/GenBank/DDBJ whole genome shotgun (WGS) entry which is preliminary data.</text>
</comment>
<evidence type="ECO:0000313" key="1">
    <source>
        <dbReference type="EMBL" id="KAG7409804.1"/>
    </source>
</evidence>
<dbReference type="Proteomes" id="UP000694050">
    <property type="component" value="Unassembled WGS sequence"/>
</dbReference>
<dbReference type="EMBL" id="JAELUQ010000008">
    <property type="protein sequence ID" value="KAG7409804.1"/>
    <property type="molecule type" value="Genomic_DNA"/>
</dbReference>
<organism evidence="1 2">
    <name type="scientific">Fusarium oxysporum f. sp. rapae</name>
    <dbReference type="NCBI Taxonomy" id="485398"/>
    <lineage>
        <taxon>Eukaryota</taxon>
        <taxon>Fungi</taxon>
        <taxon>Dikarya</taxon>
        <taxon>Ascomycota</taxon>
        <taxon>Pezizomycotina</taxon>
        <taxon>Sordariomycetes</taxon>
        <taxon>Hypocreomycetidae</taxon>
        <taxon>Hypocreales</taxon>
        <taxon>Nectriaceae</taxon>
        <taxon>Fusarium</taxon>
        <taxon>Fusarium oxysporum species complex</taxon>
    </lineage>
</organism>
<name>A0A8J5TSU3_FUSOX</name>
<proteinExistence type="predicted"/>
<protein>
    <submittedName>
        <fullName evidence="1">Uncharacterized protein</fullName>
    </submittedName>
</protein>
<accession>A0A8J5TSU3</accession>